<evidence type="ECO:0000313" key="3">
    <source>
        <dbReference type="Proteomes" id="UP000575469"/>
    </source>
</evidence>
<dbReference type="RefSeq" id="WP_169340061.1">
    <property type="nucleotide sequence ID" value="NZ_JABBZM010000008.1"/>
</dbReference>
<proteinExistence type="predicted"/>
<sequence>MNFPWLRVLLLVGWLASAARRCAYHLWPHVGLDGVNALVVLAQVVERACLLLAVLVVAARLVVRLVQRFRLRS</sequence>
<organism evidence="2 3">
    <name type="scientific">Ralstonia insidiosa</name>
    <dbReference type="NCBI Taxonomy" id="190721"/>
    <lineage>
        <taxon>Bacteria</taxon>
        <taxon>Pseudomonadati</taxon>
        <taxon>Pseudomonadota</taxon>
        <taxon>Betaproteobacteria</taxon>
        <taxon>Burkholderiales</taxon>
        <taxon>Burkholderiaceae</taxon>
        <taxon>Ralstonia</taxon>
    </lineage>
</organism>
<evidence type="ECO:0000313" key="2">
    <source>
        <dbReference type="EMBL" id="NMV38270.1"/>
    </source>
</evidence>
<keyword evidence="1" id="KW-0812">Transmembrane</keyword>
<protein>
    <submittedName>
        <fullName evidence="2">Uncharacterized protein</fullName>
    </submittedName>
</protein>
<evidence type="ECO:0000256" key="1">
    <source>
        <dbReference type="SAM" id="Phobius"/>
    </source>
</evidence>
<dbReference type="EMBL" id="JABBZM010000008">
    <property type="protein sequence ID" value="NMV38270.1"/>
    <property type="molecule type" value="Genomic_DNA"/>
</dbReference>
<comment type="caution">
    <text evidence="2">The sequence shown here is derived from an EMBL/GenBank/DDBJ whole genome shotgun (WGS) entry which is preliminary data.</text>
</comment>
<name>A0A848NYA8_9RALS</name>
<keyword evidence="1" id="KW-1133">Transmembrane helix</keyword>
<accession>A0A848NYA8</accession>
<reference evidence="2 3" key="1">
    <citation type="submission" date="2020-04" db="EMBL/GenBank/DDBJ databases">
        <title>Ralstonia insidiosa genome sequencing and assembly.</title>
        <authorList>
            <person name="Martins R.C.R."/>
            <person name="Perdigao-Neto L.V."/>
            <person name="Levin A.S.S."/>
            <person name="Costa S.F."/>
        </authorList>
    </citation>
    <scope>NUCLEOTIDE SEQUENCE [LARGE SCALE GENOMIC DNA]</scope>
    <source>
        <strain evidence="2 3">5047</strain>
    </source>
</reference>
<feature type="transmembrane region" description="Helical" evidence="1">
    <location>
        <begin position="37"/>
        <end position="63"/>
    </location>
</feature>
<dbReference type="AlphaFoldDB" id="A0A848NYA8"/>
<gene>
    <name evidence="2" type="ORF">HGR00_10170</name>
</gene>
<keyword evidence="1" id="KW-0472">Membrane</keyword>
<dbReference type="Proteomes" id="UP000575469">
    <property type="component" value="Unassembled WGS sequence"/>
</dbReference>